<dbReference type="SMART" id="SM00903">
    <property type="entry name" value="Flavin_Reduct"/>
    <property type="match status" value="1"/>
</dbReference>
<dbReference type="GO" id="GO:0010181">
    <property type="term" value="F:FMN binding"/>
    <property type="evidence" value="ECO:0007669"/>
    <property type="project" value="InterPro"/>
</dbReference>
<keyword evidence="4" id="KW-1185">Reference proteome</keyword>
<dbReference type="InterPro" id="IPR002563">
    <property type="entry name" value="Flavin_Rdtase-like_dom"/>
</dbReference>
<dbReference type="Gene3D" id="2.30.110.10">
    <property type="entry name" value="Electron Transport, Fmn-binding Protein, Chain A"/>
    <property type="match status" value="1"/>
</dbReference>
<sequence>MLRRPSVRLCFSRLLNLVQKQIENAQSQRDCSSVSFNPDEDSSGNASHPTGISAAELAEQKQAELISGFRNVMRTVPSPVVVVTSAQYVDSECCIKRGVTCSSFTSVSMRPPVISFCITRPSRMHALLKDTRHFAVNVLAKDQVHYGVHFSKPAQNGEDQFNAVPHKLGFSGVPLIEGAAAVLQCQAHDTHLIGDHHVWYGEVLDTSMDTGTEARQPLLYFASSFRSIGDEAFMKAFEDTTLLFEDWSHEAHLRMAWNYIKMHGKENAKPLIRNGIKKYNAQHKDQVKRGYHETVTMLFIHLVADAINQCEDMDVTFEEFITHHSHLTDSNLISQYYSKELISSPSARLRFELPDLQDLPGLNR</sequence>
<protein>
    <submittedName>
        <fullName evidence="5">Uncharacterized protein LOC110980197</fullName>
    </submittedName>
</protein>
<dbReference type="PANTHER" id="PTHR30466">
    <property type="entry name" value="FLAVIN REDUCTASE"/>
    <property type="match status" value="1"/>
</dbReference>
<dbReference type="PANTHER" id="PTHR30466:SF1">
    <property type="entry name" value="FMN REDUCTASE (NADH) RUTF"/>
    <property type="match status" value="1"/>
</dbReference>
<dbReference type="SUPFAM" id="SSF50475">
    <property type="entry name" value="FMN-binding split barrel"/>
    <property type="match status" value="1"/>
</dbReference>
<dbReference type="AlphaFoldDB" id="A0A8B7YI74"/>
<feature type="domain" description="Flavin reductase like" evidence="3">
    <location>
        <begin position="73"/>
        <end position="227"/>
    </location>
</feature>
<dbReference type="GO" id="GO:0042602">
    <property type="term" value="F:riboflavin reductase (NADPH) activity"/>
    <property type="evidence" value="ECO:0007669"/>
    <property type="project" value="TreeGrafter"/>
</dbReference>
<evidence type="ECO:0000256" key="1">
    <source>
        <dbReference type="ARBA" id="ARBA00023002"/>
    </source>
</evidence>
<gene>
    <name evidence="5" type="primary">LOC110980197</name>
</gene>
<evidence type="ECO:0000256" key="2">
    <source>
        <dbReference type="SAM" id="MobiDB-lite"/>
    </source>
</evidence>
<dbReference type="GeneID" id="110980197"/>
<evidence type="ECO:0000259" key="3">
    <source>
        <dbReference type="SMART" id="SM00903"/>
    </source>
</evidence>
<organism evidence="4 5">
    <name type="scientific">Acanthaster planci</name>
    <name type="common">Crown-of-thorns starfish</name>
    <dbReference type="NCBI Taxonomy" id="133434"/>
    <lineage>
        <taxon>Eukaryota</taxon>
        <taxon>Metazoa</taxon>
        <taxon>Echinodermata</taxon>
        <taxon>Eleutherozoa</taxon>
        <taxon>Asterozoa</taxon>
        <taxon>Asteroidea</taxon>
        <taxon>Valvatacea</taxon>
        <taxon>Valvatida</taxon>
        <taxon>Acanthasteridae</taxon>
        <taxon>Acanthaster</taxon>
    </lineage>
</organism>
<reference evidence="5" key="1">
    <citation type="submission" date="2025-08" db="UniProtKB">
        <authorList>
            <consortium name="RefSeq"/>
        </authorList>
    </citation>
    <scope>IDENTIFICATION</scope>
</reference>
<dbReference type="OMA" id="HVWYGEV"/>
<accession>A0A8B7YI74</accession>
<keyword evidence="1" id="KW-0560">Oxidoreductase</keyword>
<evidence type="ECO:0000313" key="4">
    <source>
        <dbReference type="Proteomes" id="UP000694845"/>
    </source>
</evidence>
<dbReference type="InterPro" id="IPR012349">
    <property type="entry name" value="Split_barrel_FMN-bd"/>
</dbReference>
<feature type="region of interest" description="Disordered" evidence="2">
    <location>
        <begin position="29"/>
        <end position="50"/>
    </location>
</feature>
<name>A0A8B7YI74_ACAPL</name>
<dbReference type="InterPro" id="IPR050268">
    <property type="entry name" value="NADH-dep_flavin_reductase"/>
</dbReference>
<proteinExistence type="predicted"/>
<dbReference type="Pfam" id="PF01613">
    <property type="entry name" value="Flavin_Reduct"/>
    <property type="match status" value="1"/>
</dbReference>
<evidence type="ECO:0000313" key="5">
    <source>
        <dbReference type="RefSeq" id="XP_022092312.1"/>
    </source>
</evidence>
<dbReference type="KEGG" id="aplc:110980197"/>
<dbReference type="Proteomes" id="UP000694845">
    <property type="component" value="Unplaced"/>
</dbReference>
<dbReference type="RefSeq" id="XP_022092312.1">
    <property type="nucleotide sequence ID" value="XM_022236620.1"/>
</dbReference>
<dbReference type="OrthoDB" id="2015405at2759"/>